<protein>
    <submittedName>
        <fullName evidence="3">Putative RNase_H superfamily protein</fullName>
    </submittedName>
</protein>
<dbReference type="AlphaFoldDB" id="A0A6M3KEA0"/>
<evidence type="ECO:0000259" key="1">
    <source>
        <dbReference type="Pfam" id="PF13482"/>
    </source>
</evidence>
<sequence>MQVGNKPPVWRLAKKKIIEMAKWKCSHGHTGLEHYSCWLKHNPDDEKVGFLDIETTNLKADFGIILSYAIADDKSDKIYNRCITKNDLKTCLDAKVVASCVADMRKFDRVIGFYSTKFDIPFIRTRAIALGLDFPEYGELIHNDLYYAIRNKLCISSNRLENACRVVLGATEKTRIDADHWIKALMGDEKAIAYIVDHNIKDVRETKKLYHRMENFRSKTDTSV</sequence>
<dbReference type="EMBL" id="MT141433">
    <property type="protein sequence ID" value="QJA61182.1"/>
    <property type="molecule type" value="Genomic_DNA"/>
</dbReference>
<dbReference type="GO" id="GO:0003676">
    <property type="term" value="F:nucleic acid binding"/>
    <property type="evidence" value="ECO:0007669"/>
    <property type="project" value="InterPro"/>
</dbReference>
<dbReference type="EMBL" id="MT142399">
    <property type="protein sequence ID" value="QJA79931.1"/>
    <property type="molecule type" value="Genomic_DNA"/>
</dbReference>
<dbReference type="Gene3D" id="3.30.420.10">
    <property type="entry name" value="Ribonuclease H-like superfamily/Ribonuclease H"/>
    <property type="match status" value="1"/>
</dbReference>
<reference evidence="3" key="1">
    <citation type="submission" date="2020-03" db="EMBL/GenBank/DDBJ databases">
        <title>The deep terrestrial virosphere.</title>
        <authorList>
            <person name="Holmfeldt K."/>
            <person name="Nilsson E."/>
            <person name="Simone D."/>
            <person name="Lopez-Fernandez M."/>
            <person name="Wu X."/>
            <person name="de Brujin I."/>
            <person name="Lundin D."/>
            <person name="Andersson A."/>
            <person name="Bertilsson S."/>
            <person name="Dopson M."/>
        </authorList>
    </citation>
    <scope>NUCLEOTIDE SEQUENCE</scope>
    <source>
        <strain evidence="3">MM415A00818</strain>
        <strain evidence="2">MM415B00985</strain>
    </source>
</reference>
<evidence type="ECO:0000313" key="3">
    <source>
        <dbReference type="EMBL" id="QJA79931.1"/>
    </source>
</evidence>
<accession>A0A6M3KEA0</accession>
<evidence type="ECO:0000313" key="2">
    <source>
        <dbReference type="EMBL" id="QJA61182.1"/>
    </source>
</evidence>
<proteinExistence type="predicted"/>
<dbReference type="SUPFAM" id="SSF53098">
    <property type="entry name" value="Ribonuclease H-like"/>
    <property type="match status" value="1"/>
</dbReference>
<name>A0A6M3KEA0_9ZZZZ</name>
<feature type="domain" description="YprB ribonuclease H-like" evidence="1">
    <location>
        <begin position="50"/>
        <end position="213"/>
    </location>
</feature>
<organism evidence="3">
    <name type="scientific">viral metagenome</name>
    <dbReference type="NCBI Taxonomy" id="1070528"/>
    <lineage>
        <taxon>unclassified sequences</taxon>
        <taxon>metagenomes</taxon>
        <taxon>organismal metagenomes</taxon>
    </lineage>
</organism>
<dbReference type="Pfam" id="PF13482">
    <property type="entry name" value="RNase_H_2"/>
    <property type="match status" value="1"/>
</dbReference>
<dbReference type="InterPro" id="IPR036397">
    <property type="entry name" value="RNaseH_sf"/>
</dbReference>
<dbReference type="InterPro" id="IPR012337">
    <property type="entry name" value="RNaseH-like_sf"/>
</dbReference>
<dbReference type="InterPro" id="IPR038720">
    <property type="entry name" value="YprB_RNase_H-like_dom"/>
</dbReference>
<gene>
    <name evidence="3" type="ORF">MM415A00818_0020</name>
    <name evidence="2" type="ORF">MM415B00985_0016</name>
</gene>